<feature type="compositionally biased region" description="Basic and acidic residues" evidence="1">
    <location>
        <begin position="41"/>
        <end position="54"/>
    </location>
</feature>
<dbReference type="RefSeq" id="XP_007410542.1">
    <property type="nucleotide sequence ID" value="XM_007410480.1"/>
</dbReference>
<feature type="region of interest" description="Disordered" evidence="1">
    <location>
        <begin position="153"/>
        <end position="274"/>
    </location>
</feature>
<keyword evidence="3" id="KW-1185">Reference proteome</keyword>
<feature type="region of interest" description="Disordered" evidence="1">
    <location>
        <begin position="292"/>
        <end position="333"/>
    </location>
</feature>
<sequence>MASFNDEMEAVKNKVSAAGTKIRITKKTRSQNKTVEADNAEDQKSQQQERKDQTKQGGSRATTDGALDQCEPSSSTKKAKGNKGEADEAEGKEKEGEVEGIERKAETGNQEGEGEVEIEDRKAAWMQRTKHEYYWGDSDRADKILRAFNAVYGGAPPTQEERDTITNNVGKNVPRSRNQQTKTAQAKRPRTASLVSGSGSDSEDQGVRMPTARKRAKGDEEERGKREETSKATSGKKEKSRRAESSEEEDDSGIQNGQGASVGRQGGYLGNNWIPNYKEKKAAGFWNAGQRSDPIQVFGQGGGRGRSSGTGGWGNRGKGQGNGPKTGEEQNKE</sequence>
<dbReference type="VEuPathDB" id="FungiDB:MELLADRAFT_106884"/>
<feature type="compositionally biased region" description="Basic and acidic residues" evidence="1">
    <location>
        <begin position="217"/>
        <end position="245"/>
    </location>
</feature>
<dbReference type="EMBL" id="GL883109">
    <property type="protein sequence ID" value="EGG06304.1"/>
    <property type="molecule type" value="Genomic_DNA"/>
</dbReference>
<dbReference type="Proteomes" id="UP000001072">
    <property type="component" value="Unassembled WGS sequence"/>
</dbReference>
<dbReference type="GeneID" id="18923023"/>
<feature type="compositionally biased region" description="Polar residues" evidence="1">
    <location>
        <begin position="165"/>
        <end position="184"/>
    </location>
</feature>
<organism evidence="3">
    <name type="scientific">Melampsora larici-populina (strain 98AG31 / pathotype 3-4-7)</name>
    <name type="common">Poplar leaf rust fungus</name>
    <dbReference type="NCBI Taxonomy" id="747676"/>
    <lineage>
        <taxon>Eukaryota</taxon>
        <taxon>Fungi</taxon>
        <taxon>Dikarya</taxon>
        <taxon>Basidiomycota</taxon>
        <taxon>Pucciniomycotina</taxon>
        <taxon>Pucciniomycetes</taxon>
        <taxon>Pucciniales</taxon>
        <taxon>Melampsoraceae</taxon>
        <taxon>Melampsora</taxon>
    </lineage>
</organism>
<gene>
    <name evidence="2" type="ORF">MELLADRAFT_106884</name>
</gene>
<evidence type="ECO:0000256" key="1">
    <source>
        <dbReference type="SAM" id="MobiDB-lite"/>
    </source>
</evidence>
<dbReference type="HOGENOM" id="CLU_072118_0_0_1"/>
<accession>F4RMY8</accession>
<reference evidence="3" key="1">
    <citation type="journal article" date="2011" name="Proc. Natl. Acad. Sci. U.S.A.">
        <title>Obligate biotrophy features unraveled by the genomic analysis of rust fungi.</title>
        <authorList>
            <person name="Duplessis S."/>
            <person name="Cuomo C.A."/>
            <person name="Lin Y.-C."/>
            <person name="Aerts A."/>
            <person name="Tisserant E."/>
            <person name="Veneault-Fourrey C."/>
            <person name="Joly D.L."/>
            <person name="Hacquard S."/>
            <person name="Amselem J."/>
            <person name="Cantarel B.L."/>
            <person name="Chiu R."/>
            <person name="Coutinho P.M."/>
            <person name="Feau N."/>
            <person name="Field M."/>
            <person name="Frey P."/>
            <person name="Gelhaye E."/>
            <person name="Goldberg J."/>
            <person name="Grabherr M.G."/>
            <person name="Kodira C.D."/>
            <person name="Kohler A."/>
            <person name="Kuees U."/>
            <person name="Lindquist E.A."/>
            <person name="Lucas S.M."/>
            <person name="Mago R."/>
            <person name="Mauceli E."/>
            <person name="Morin E."/>
            <person name="Murat C."/>
            <person name="Pangilinan J.L."/>
            <person name="Park R."/>
            <person name="Pearson M."/>
            <person name="Quesneville H."/>
            <person name="Rouhier N."/>
            <person name="Sakthikumar S."/>
            <person name="Salamov A.A."/>
            <person name="Schmutz J."/>
            <person name="Selles B."/>
            <person name="Shapiro H."/>
            <person name="Tanguay P."/>
            <person name="Tuskan G.A."/>
            <person name="Henrissat B."/>
            <person name="Van de Peer Y."/>
            <person name="Rouze P."/>
            <person name="Ellis J.G."/>
            <person name="Dodds P.N."/>
            <person name="Schein J.E."/>
            <person name="Zhong S."/>
            <person name="Hamelin R.C."/>
            <person name="Grigoriev I.V."/>
            <person name="Szabo L.J."/>
            <person name="Martin F."/>
        </authorList>
    </citation>
    <scope>NUCLEOTIDE SEQUENCE [LARGE SCALE GENOMIC DNA]</scope>
    <source>
        <strain evidence="3">98AG31 / pathotype 3-4-7</strain>
    </source>
</reference>
<proteinExistence type="predicted"/>
<name>F4RMY8_MELLP</name>
<feature type="region of interest" description="Disordered" evidence="1">
    <location>
        <begin position="1"/>
        <end position="120"/>
    </location>
</feature>
<dbReference type="AlphaFoldDB" id="F4RMY8"/>
<feature type="compositionally biased region" description="Gly residues" evidence="1">
    <location>
        <begin position="299"/>
        <end position="324"/>
    </location>
</feature>
<feature type="compositionally biased region" description="Basic and acidic residues" evidence="1">
    <location>
        <begin position="82"/>
        <end position="106"/>
    </location>
</feature>
<evidence type="ECO:0000313" key="3">
    <source>
        <dbReference type="Proteomes" id="UP000001072"/>
    </source>
</evidence>
<protein>
    <submittedName>
        <fullName evidence="2">Uncharacterized protein</fullName>
    </submittedName>
</protein>
<dbReference type="KEGG" id="mlr:MELLADRAFT_106884"/>
<evidence type="ECO:0000313" key="2">
    <source>
        <dbReference type="EMBL" id="EGG06304.1"/>
    </source>
</evidence>
<dbReference type="InParanoid" id="F4RMY8"/>